<dbReference type="InterPro" id="IPR036660">
    <property type="entry name" value="Fe-S_hydroAse_TtdB_cat_sf"/>
</dbReference>
<dbReference type="eggNOG" id="COG1838">
    <property type="taxonomic scope" value="Bacteria"/>
</dbReference>
<sequence length="182" mass="19219">MLELKAPLSNETVNRLRVGDLVKVSGTVYTARDAAHQLIVKALEKGESLPFSLEGQIVYYTGPCPAPPGRVIGSCGPTTSGRMDAYTPHLLSAGMKAMIGKGDRGGEVVDAMQKYGAVYLATIGGAGAYLAGKVKKAEMVAYPELGPEAVIRLEVEGLPCVVAIDSRGGNLYHIGKQRFNRA</sequence>
<evidence type="ECO:0000259" key="3">
    <source>
        <dbReference type="Pfam" id="PF05683"/>
    </source>
</evidence>
<accession>D7CIS0</accession>
<gene>
    <name evidence="4" type="ordered locus">Slip_2051</name>
</gene>
<reference evidence="5" key="1">
    <citation type="journal article" date="2010" name="Stand. Genomic Sci.">
        <title>Complete genome sequence of Syntrophothermus lipocalidus type strain (TGB-C1T).</title>
        <authorList>
            <consortium name="US DOE Joint Genome Institute (JGI-PGF)"/>
            <person name="Djao O."/>
            <person name="Zhang X."/>
            <person name="Lucas S."/>
            <person name="Lapidus A."/>
            <person name="Glavina Del Rio T."/>
            <person name="Nolan M."/>
            <person name="Tice H."/>
            <person name="Cheng J."/>
            <person name="Han C."/>
            <person name="Tapia R."/>
            <person name="Goodwin L."/>
            <person name="Pitluck S."/>
            <person name="Liolios K."/>
            <person name="Ivanova N."/>
            <person name="Mavromatis K."/>
            <person name="Mikhailova N."/>
            <person name="Ovchinnikova G."/>
            <person name="Pati A."/>
            <person name="Brambilla E."/>
            <person name="Chen A."/>
            <person name="Palaniappan K."/>
            <person name="Land M."/>
            <person name="Hauser L."/>
            <person name="Chang Y."/>
            <person name="Jeffries C."/>
            <person name="Rohde M."/>
            <person name="Sikorski J."/>
            <person name="Spring S."/>
            <person name="Goker M."/>
            <person name="Detter J."/>
            <person name="Woyke T."/>
            <person name="Bristow J."/>
            <person name="Eisen J."/>
            <person name="Markowitz V."/>
            <person name="Hugenholtz P."/>
            <person name="Kyrpides N."/>
            <person name="Klenk H."/>
        </authorList>
    </citation>
    <scope>NUCLEOTIDE SEQUENCE [LARGE SCALE GENOMIC DNA]</scope>
    <source>
        <strain evidence="5">DSM 12680 / TGB-C1</strain>
    </source>
</reference>
<dbReference type="PANTHER" id="PTHR43351:SF2">
    <property type="entry name" value="L(+)-TARTRATE DEHYDRATASE SUBUNIT BETA-RELATED"/>
    <property type="match status" value="1"/>
</dbReference>
<dbReference type="HOGENOM" id="CLU_098588_2_0_9"/>
<protein>
    <submittedName>
        <fullName evidence="4">Hydro-lyase, Fe-S type, tartrate/fumarate subfamily, beta subunit</fullName>
    </submittedName>
</protein>
<dbReference type="NCBIfam" id="NF005310">
    <property type="entry name" value="PRK06842.1"/>
    <property type="match status" value="1"/>
</dbReference>
<dbReference type="NCBIfam" id="TIGR00723">
    <property type="entry name" value="ttdB_fumA_fumB"/>
    <property type="match status" value="1"/>
</dbReference>
<dbReference type="Gene3D" id="3.20.130.10">
    <property type="entry name" value="Fe-S hydro-lyase, tartrate dehydratase beta-type, catalytic domain"/>
    <property type="match status" value="1"/>
</dbReference>
<dbReference type="GO" id="GO:0016836">
    <property type="term" value="F:hydro-lyase activity"/>
    <property type="evidence" value="ECO:0007669"/>
    <property type="project" value="InterPro"/>
</dbReference>
<evidence type="ECO:0000313" key="4">
    <source>
        <dbReference type="EMBL" id="ADI02798.1"/>
    </source>
</evidence>
<dbReference type="Proteomes" id="UP000000378">
    <property type="component" value="Chromosome"/>
</dbReference>
<proteinExistence type="inferred from homology"/>
<dbReference type="Pfam" id="PF05683">
    <property type="entry name" value="Fumerase_C"/>
    <property type="match status" value="1"/>
</dbReference>
<feature type="domain" description="Fe-S hydro-lyase tartrate dehydratase beta-type catalytic" evidence="3">
    <location>
        <begin position="3"/>
        <end position="173"/>
    </location>
</feature>
<dbReference type="PANTHER" id="PTHR43351">
    <property type="entry name" value="L(+)-TARTRATE DEHYDRATASE SUBUNIT BETA"/>
    <property type="match status" value="1"/>
</dbReference>
<reference evidence="4 5" key="2">
    <citation type="journal article" date="2010" name="Stand. Genomic Sci.">
        <title>Complete genome sequence of Syntrophothermus lipocalidus type strain (TGB-C1).</title>
        <authorList>
            <person name="Djao O.D."/>
            <person name="Zhang X."/>
            <person name="Lucas S."/>
            <person name="Lapidus A."/>
            <person name="Del Rio T.G."/>
            <person name="Nolan M."/>
            <person name="Tice H."/>
            <person name="Cheng J.F."/>
            <person name="Han C."/>
            <person name="Tapia R."/>
            <person name="Goodwin L."/>
            <person name="Pitluck S."/>
            <person name="Liolios K."/>
            <person name="Ivanova N."/>
            <person name="Mavromatis K."/>
            <person name="Mikhailova N."/>
            <person name="Ovchinnikova G."/>
            <person name="Pati A."/>
            <person name="Brambilla E."/>
            <person name="Chen A."/>
            <person name="Palaniappan K."/>
            <person name="Land M."/>
            <person name="Hauser L."/>
            <person name="Chang Y.J."/>
            <person name="Jeffries C.D."/>
            <person name="Rohde M."/>
            <person name="Sikorski J."/>
            <person name="Spring S."/>
            <person name="Goker M."/>
            <person name="Detter J.C."/>
            <person name="Woyke T."/>
            <person name="Bristow J."/>
            <person name="Eisen J.A."/>
            <person name="Markowitz V."/>
            <person name="Hugenholtz P."/>
            <person name="Kyrpides N.C."/>
            <person name="Klenk H.P."/>
        </authorList>
    </citation>
    <scope>NUCLEOTIDE SEQUENCE [LARGE SCALE GENOMIC DNA]</scope>
    <source>
        <strain evidence="5">DSM 12680 / TGB-C1</strain>
    </source>
</reference>
<dbReference type="RefSeq" id="WP_013176200.1">
    <property type="nucleotide sequence ID" value="NC_014220.1"/>
</dbReference>
<comment type="similarity">
    <text evidence="1">Belongs to the class-I fumarase family.</text>
</comment>
<dbReference type="EMBL" id="CP002048">
    <property type="protein sequence ID" value="ADI02798.1"/>
    <property type="molecule type" value="Genomic_DNA"/>
</dbReference>
<dbReference type="AlphaFoldDB" id="D7CIS0"/>
<dbReference type="InterPro" id="IPR004647">
    <property type="entry name" value="Fe-S_hydro-lyase_TtdB-typ_cat"/>
</dbReference>
<keyword evidence="2" id="KW-0456">Lyase</keyword>
<evidence type="ECO:0000256" key="1">
    <source>
        <dbReference type="ARBA" id="ARBA00008876"/>
    </source>
</evidence>
<organism evidence="4 5">
    <name type="scientific">Syntrophothermus lipocalidus (strain DSM 12680 / TGB-C1)</name>
    <dbReference type="NCBI Taxonomy" id="643648"/>
    <lineage>
        <taxon>Bacteria</taxon>
        <taxon>Bacillati</taxon>
        <taxon>Bacillota</taxon>
        <taxon>Clostridia</taxon>
        <taxon>Eubacteriales</taxon>
        <taxon>Syntrophomonadaceae</taxon>
        <taxon>Syntrophothermus</taxon>
    </lineage>
</organism>
<name>D7CIS0_SYNLT</name>
<dbReference type="OrthoDB" id="9798978at2"/>
<dbReference type="SUPFAM" id="SSF117457">
    <property type="entry name" value="FumA C-terminal domain-like"/>
    <property type="match status" value="1"/>
</dbReference>
<evidence type="ECO:0000256" key="2">
    <source>
        <dbReference type="ARBA" id="ARBA00023239"/>
    </source>
</evidence>
<dbReference type="STRING" id="643648.Slip_2051"/>
<keyword evidence="5" id="KW-1185">Reference proteome</keyword>
<dbReference type="KEGG" id="slp:Slip_2051"/>
<evidence type="ECO:0000313" key="5">
    <source>
        <dbReference type="Proteomes" id="UP000000378"/>
    </source>
</evidence>